<comment type="caution">
    <text evidence="1">The sequence shown here is derived from an EMBL/GenBank/DDBJ whole genome shotgun (WGS) entry which is preliminary data.</text>
</comment>
<protein>
    <submittedName>
        <fullName evidence="1">F-box domain-containing protein</fullName>
    </submittedName>
</protein>
<dbReference type="AlphaFoldDB" id="A0A8H6XPS9"/>
<organism evidence="1 2">
    <name type="scientific">Mycena venus</name>
    <dbReference type="NCBI Taxonomy" id="2733690"/>
    <lineage>
        <taxon>Eukaryota</taxon>
        <taxon>Fungi</taxon>
        <taxon>Dikarya</taxon>
        <taxon>Basidiomycota</taxon>
        <taxon>Agaricomycotina</taxon>
        <taxon>Agaricomycetes</taxon>
        <taxon>Agaricomycetidae</taxon>
        <taxon>Agaricales</taxon>
        <taxon>Marasmiineae</taxon>
        <taxon>Mycenaceae</taxon>
        <taxon>Mycena</taxon>
    </lineage>
</organism>
<dbReference type="OrthoDB" id="3541472at2759"/>
<sequence>MLLDLSVELLQQIASELNKADQERIRIVGSRYLAYAMEPLLFSSIVLKTHALCQDDNLRVLEALTVTGEAGWAPCVRTLVIRRSIREEDIQLEDSDAAMEDLLVRAFASLVNVRTVIWDVYQLDPVWHRRAISRFSTTRPCLEDLQLEVRGNVDLQLMGLPPLRKLKIGTLYLRPARMADDICQVIARSHSLTYLHLVGSHHWAKIWTMLGTSPELGIHPKHLHTDVVTPDLLTYLASYSGLESLSLQNHDNGINARDNSDQLADIFFTTVLPNHTQTLVELSCPVGFPSRWSFGPHNVENILALQRLKGLDMSLRGFTGEEDATLLLQSVPLLPALRNLVISSAVPQLYFPPRPEVIKGAIENFRSQVASPAIVFAAHTFYELAVLSEFQDQQMLAYREIENPESPGFSALMAYRLNRR</sequence>
<proteinExistence type="predicted"/>
<dbReference type="Proteomes" id="UP000620124">
    <property type="component" value="Unassembled WGS sequence"/>
</dbReference>
<name>A0A8H6XPS9_9AGAR</name>
<accession>A0A8H6XPS9</accession>
<dbReference type="InterPro" id="IPR032675">
    <property type="entry name" value="LRR_dom_sf"/>
</dbReference>
<evidence type="ECO:0000313" key="2">
    <source>
        <dbReference type="Proteomes" id="UP000620124"/>
    </source>
</evidence>
<keyword evidence="2" id="KW-1185">Reference proteome</keyword>
<evidence type="ECO:0000313" key="1">
    <source>
        <dbReference type="EMBL" id="KAF7345738.1"/>
    </source>
</evidence>
<gene>
    <name evidence="1" type="ORF">MVEN_01594000</name>
</gene>
<dbReference type="Gene3D" id="3.80.10.10">
    <property type="entry name" value="Ribonuclease Inhibitor"/>
    <property type="match status" value="1"/>
</dbReference>
<dbReference type="EMBL" id="JACAZI010000013">
    <property type="protein sequence ID" value="KAF7345738.1"/>
    <property type="molecule type" value="Genomic_DNA"/>
</dbReference>
<dbReference type="SUPFAM" id="SSF52047">
    <property type="entry name" value="RNI-like"/>
    <property type="match status" value="1"/>
</dbReference>
<reference evidence="1" key="1">
    <citation type="submission" date="2020-05" db="EMBL/GenBank/DDBJ databases">
        <title>Mycena genomes resolve the evolution of fungal bioluminescence.</title>
        <authorList>
            <person name="Tsai I.J."/>
        </authorList>
    </citation>
    <scope>NUCLEOTIDE SEQUENCE</scope>
    <source>
        <strain evidence="1">CCC161011</strain>
    </source>
</reference>